<dbReference type="InterPro" id="IPR005648">
    <property type="entry name" value="FlgD"/>
</dbReference>
<evidence type="ECO:0000259" key="6">
    <source>
        <dbReference type="Pfam" id="PF13860"/>
    </source>
</evidence>
<evidence type="ECO:0000259" key="7">
    <source>
        <dbReference type="Pfam" id="PF13861"/>
    </source>
</evidence>
<feature type="domain" description="FlgD/Vpr Ig-like" evidence="6">
    <location>
        <begin position="115"/>
        <end position="182"/>
    </location>
</feature>
<dbReference type="Pfam" id="PF03963">
    <property type="entry name" value="FlgD"/>
    <property type="match status" value="1"/>
</dbReference>
<dbReference type="Gene3D" id="2.60.40.4070">
    <property type="match status" value="1"/>
</dbReference>
<feature type="domain" description="FlgD Tudor-like" evidence="7">
    <location>
        <begin position="86"/>
        <end position="227"/>
    </location>
</feature>
<dbReference type="InterPro" id="IPR025963">
    <property type="entry name" value="FLgD_Tudor"/>
</dbReference>
<comment type="caution">
    <text evidence="8">The sequence shown here is derived from an EMBL/GenBank/DDBJ whole genome shotgun (WGS) entry which is preliminary data.</text>
</comment>
<dbReference type="Gene3D" id="2.30.30.910">
    <property type="match status" value="1"/>
</dbReference>
<dbReference type="Pfam" id="PF13860">
    <property type="entry name" value="FlgD_ig"/>
    <property type="match status" value="1"/>
</dbReference>
<comment type="function">
    <text evidence="4 5">Required for flagellar hook formation. May act as a scaffolding protein.</text>
</comment>
<evidence type="ECO:0000313" key="8">
    <source>
        <dbReference type="EMBL" id="MDR5893366.1"/>
    </source>
</evidence>
<evidence type="ECO:0000256" key="1">
    <source>
        <dbReference type="ARBA" id="ARBA00010577"/>
    </source>
</evidence>
<proteinExistence type="inferred from homology"/>
<dbReference type="Proteomes" id="UP001252270">
    <property type="component" value="Unassembled WGS sequence"/>
</dbReference>
<keyword evidence="8" id="KW-0282">Flagellum</keyword>
<dbReference type="InterPro" id="IPR025965">
    <property type="entry name" value="FlgD/Vpr_Ig-like"/>
</dbReference>
<dbReference type="Pfam" id="PF13861">
    <property type="entry name" value="FLgD_tudor"/>
    <property type="match status" value="1"/>
</dbReference>
<keyword evidence="3 5" id="KW-1005">Bacterial flagellum biogenesis</keyword>
<sequence length="230" mass="24409">MTTPIGNNVLNAINGGGATMTKRQSDELRENFLTLLTTQLQNQDPLNPMENHEMTSQLAQISTVSGVEQLNETLQGITAQMEAGKALQASGLIGQGVMVPGDRVLLEQDEQGKAHTTPFGIELARPADNVTATITSASGQVVRRVELGALRAGVESFAWDGVTDSGETAMPGSYRVAFQASDDAGNSVNVKSLHYAMVNAVTPSDRNGEIRLDLGAIHGQVALNDIRQIL</sequence>
<evidence type="ECO:0000256" key="2">
    <source>
        <dbReference type="ARBA" id="ARBA00016013"/>
    </source>
</evidence>
<keyword evidence="9" id="KW-1185">Reference proteome</keyword>
<keyword evidence="8" id="KW-0969">Cilium</keyword>
<keyword evidence="8" id="KW-0966">Cell projection</keyword>
<reference evidence="8 9" key="1">
    <citation type="submission" date="2023-04" db="EMBL/GenBank/DDBJ databases">
        <title>A long-awaited taxogenomic arrangement of the family Halomonadaceae.</title>
        <authorList>
            <person name="De La Haba R."/>
            <person name="Chuvochina M."/>
            <person name="Wittouck S."/>
            <person name="Arahal D.R."/>
            <person name="Sanchez-Porro C."/>
            <person name="Hugenholtz P."/>
            <person name="Ventosa A."/>
        </authorList>
    </citation>
    <scope>NUCLEOTIDE SEQUENCE [LARGE SCALE GENOMIC DNA]</scope>
    <source>
        <strain evidence="8 9">DSM 17332</strain>
    </source>
</reference>
<name>A0ABU1GMW4_9GAMM</name>
<comment type="similarity">
    <text evidence="1 5">Belongs to the FlgD family.</text>
</comment>
<evidence type="ECO:0000256" key="4">
    <source>
        <dbReference type="ARBA" id="ARBA00024746"/>
    </source>
</evidence>
<dbReference type="EMBL" id="JARWAL010000009">
    <property type="protein sequence ID" value="MDR5893366.1"/>
    <property type="molecule type" value="Genomic_DNA"/>
</dbReference>
<protein>
    <recommendedName>
        <fullName evidence="2 5">Basal-body rod modification protein FlgD</fullName>
    </recommendedName>
</protein>
<evidence type="ECO:0000313" key="9">
    <source>
        <dbReference type="Proteomes" id="UP001252270"/>
    </source>
</evidence>
<evidence type="ECO:0000256" key="3">
    <source>
        <dbReference type="ARBA" id="ARBA00022795"/>
    </source>
</evidence>
<evidence type="ECO:0000256" key="5">
    <source>
        <dbReference type="RuleBase" id="RU362076"/>
    </source>
</evidence>
<organism evidence="8 9">
    <name type="scientific">Halomonas mongoliensis</name>
    <dbReference type="NCBI Taxonomy" id="321265"/>
    <lineage>
        <taxon>Bacteria</taxon>
        <taxon>Pseudomonadati</taxon>
        <taxon>Pseudomonadota</taxon>
        <taxon>Gammaproteobacteria</taxon>
        <taxon>Oceanospirillales</taxon>
        <taxon>Halomonadaceae</taxon>
        <taxon>Halomonas</taxon>
    </lineage>
</organism>
<accession>A0ABU1GMW4</accession>
<gene>
    <name evidence="8" type="primary">flgD</name>
    <name evidence="8" type="ORF">QC820_11120</name>
</gene>
<dbReference type="NCBIfam" id="NF005176">
    <property type="entry name" value="PRK06655.1-1"/>
    <property type="match status" value="1"/>
</dbReference>
<dbReference type="RefSeq" id="WP_309636986.1">
    <property type="nucleotide sequence ID" value="NZ_JARWAL010000009.1"/>
</dbReference>